<reference evidence="1" key="1">
    <citation type="submission" date="2014-09" db="EMBL/GenBank/DDBJ databases">
        <authorList>
            <person name="Magalhaes I.L.F."/>
            <person name="Oliveira U."/>
            <person name="Santos F.R."/>
            <person name="Vidigal T.H.D.A."/>
            <person name="Brescovit A.D."/>
            <person name="Santos A.J."/>
        </authorList>
    </citation>
    <scope>NUCLEOTIDE SEQUENCE</scope>
</reference>
<proteinExistence type="predicted"/>
<organism evidence="1">
    <name type="scientific">Lygus hesperus</name>
    <name type="common">Western plant bug</name>
    <dbReference type="NCBI Taxonomy" id="30085"/>
    <lineage>
        <taxon>Eukaryota</taxon>
        <taxon>Metazoa</taxon>
        <taxon>Ecdysozoa</taxon>
        <taxon>Arthropoda</taxon>
        <taxon>Hexapoda</taxon>
        <taxon>Insecta</taxon>
        <taxon>Pterygota</taxon>
        <taxon>Neoptera</taxon>
        <taxon>Paraneoptera</taxon>
        <taxon>Hemiptera</taxon>
        <taxon>Heteroptera</taxon>
        <taxon>Panheteroptera</taxon>
        <taxon>Cimicomorpha</taxon>
        <taxon>Miridae</taxon>
        <taxon>Mirini</taxon>
        <taxon>Lygus</taxon>
    </lineage>
</organism>
<sequence>MIVQITSPFTKIKYFKAFELHVFRCFGPNPVGPSSLAYLIVAASHEKDMILQPSLDNLCPSFVDCNRQGHLLVGFRSYGSHQLLLEVFMKWANVQKTFIVVPYRYKLERFNTTCYNAYDDSQSDHFHWVLKHQFKLPSPILLLYTV</sequence>
<dbReference type="AlphaFoldDB" id="A0A0K8SCD2"/>
<feature type="non-terminal residue" evidence="1">
    <location>
        <position position="146"/>
    </location>
</feature>
<evidence type="ECO:0000313" key="1">
    <source>
        <dbReference type="EMBL" id="JAG50430.1"/>
    </source>
</evidence>
<accession>A0A0K8SCD2</accession>
<dbReference type="EMBL" id="GBRD01015396">
    <property type="protein sequence ID" value="JAG50430.1"/>
    <property type="molecule type" value="Transcribed_RNA"/>
</dbReference>
<name>A0A0K8SCD2_LYGHE</name>
<protein>
    <submittedName>
        <fullName evidence="1">Uncharacterized protein</fullName>
    </submittedName>
</protein>